<sequence>MPKVAANGIEIYYEQYGEPTGRPLLLICGLGAQITSWPEGFLNSLVAAGFFVTSYDNRDVGLSTHLDEHGEPDAGAILFGLTPPPYFISDMANDGAALVKALGLGAQHVVGVSLGGMIAQQFAISFPELTLTLTSIMSTPAPLEVGTSTPECMEMLTRPRSADLETFLAEELENWQLTNGPVYPPDATWVREQAITAMNRGRNPVGVLRHLCAVVASPDRRPGLATLTMPVLVLHGDEDPLVTPSGGEATAASIPHAKHVVYPGMGHSLPEPLWQEVTAEISGVADLA</sequence>
<dbReference type="InterPro" id="IPR029058">
    <property type="entry name" value="AB_hydrolase_fold"/>
</dbReference>
<protein>
    <submittedName>
        <fullName evidence="2">Unannotated protein</fullName>
    </submittedName>
</protein>
<gene>
    <name evidence="2" type="ORF">UFOPK3381_00223</name>
</gene>
<dbReference type="InterPro" id="IPR000073">
    <property type="entry name" value="AB_hydrolase_1"/>
</dbReference>
<dbReference type="PRINTS" id="PR00111">
    <property type="entry name" value="ABHYDROLASE"/>
</dbReference>
<dbReference type="SUPFAM" id="SSF53474">
    <property type="entry name" value="alpha/beta-Hydrolases"/>
    <property type="match status" value="1"/>
</dbReference>
<evidence type="ECO:0000259" key="1">
    <source>
        <dbReference type="Pfam" id="PF12697"/>
    </source>
</evidence>
<accession>A0A6J7CWK4</accession>
<organism evidence="2">
    <name type="scientific">freshwater metagenome</name>
    <dbReference type="NCBI Taxonomy" id="449393"/>
    <lineage>
        <taxon>unclassified sequences</taxon>
        <taxon>metagenomes</taxon>
        <taxon>ecological metagenomes</taxon>
    </lineage>
</organism>
<dbReference type="PANTHER" id="PTHR43433:SF5">
    <property type="entry name" value="AB HYDROLASE-1 DOMAIN-CONTAINING PROTEIN"/>
    <property type="match status" value="1"/>
</dbReference>
<dbReference type="EMBL" id="CAFBLN010000004">
    <property type="protein sequence ID" value="CAB4860459.1"/>
    <property type="molecule type" value="Genomic_DNA"/>
</dbReference>
<feature type="domain" description="AB hydrolase-1" evidence="1">
    <location>
        <begin position="24"/>
        <end position="271"/>
    </location>
</feature>
<dbReference type="Pfam" id="PF12697">
    <property type="entry name" value="Abhydrolase_6"/>
    <property type="match status" value="1"/>
</dbReference>
<proteinExistence type="predicted"/>
<dbReference type="GO" id="GO:0004806">
    <property type="term" value="F:triacylglycerol lipase activity"/>
    <property type="evidence" value="ECO:0007669"/>
    <property type="project" value="TreeGrafter"/>
</dbReference>
<dbReference type="AlphaFoldDB" id="A0A6J7CWK4"/>
<evidence type="ECO:0000313" key="2">
    <source>
        <dbReference type="EMBL" id="CAB4860459.1"/>
    </source>
</evidence>
<name>A0A6J7CWK4_9ZZZZ</name>
<dbReference type="PANTHER" id="PTHR43433">
    <property type="entry name" value="HYDROLASE, ALPHA/BETA FOLD FAMILY PROTEIN"/>
    <property type="match status" value="1"/>
</dbReference>
<dbReference type="Gene3D" id="3.40.50.1820">
    <property type="entry name" value="alpha/beta hydrolase"/>
    <property type="match status" value="1"/>
</dbReference>
<dbReference type="GO" id="GO:0046503">
    <property type="term" value="P:glycerolipid catabolic process"/>
    <property type="evidence" value="ECO:0007669"/>
    <property type="project" value="TreeGrafter"/>
</dbReference>
<dbReference type="InterPro" id="IPR050471">
    <property type="entry name" value="AB_hydrolase"/>
</dbReference>
<reference evidence="2" key="1">
    <citation type="submission" date="2020-05" db="EMBL/GenBank/DDBJ databases">
        <authorList>
            <person name="Chiriac C."/>
            <person name="Salcher M."/>
            <person name="Ghai R."/>
            <person name="Kavagutti S V."/>
        </authorList>
    </citation>
    <scope>NUCLEOTIDE SEQUENCE</scope>
</reference>